<evidence type="ECO:0000313" key="1">
    <source>
        <dbReference type="EMBL" id="EMB16080.1"/>
    </source>
</evidence>
<dbReference type="EMBL" id="ANMO01000135">
    <property type="protein sequence ID" value="EMB16080.1"/>
    <property type="molecule type" value="Genomic_DNA"/>
</dbReference>
<dbReference type="AlphaFoldDB" id="M2AG48"/>
<reference evidence="1" key="2">
    <citation type="journal article" date="2013" name="Mar. Genomics">
        <title>Expression of sulfatases in Rhodopirellula baltica and the diversity of sulfatases in the genus Rhodopirellula.</title>
        <authorList>
            <person name="Wegner C.E."/>
            <person name="Richter-Heitmann T."/>
            <person name="Klindworth A."/>
            <person name="Klockow C."/>
            <person name="Richter M."/>
            <person name="Achstetter T."/>
            <person name="Glockner F.O."/>
            <person name="Harder J."/>
        </authorList>
    </citation>
    <scope>NUCLEOTIDE SEQUENCE [LARGE SCALE GENOMIC DNA]</scope>
    <source>
        <strain evidence="1">6C</strain>
    </source>
</reference>
<proteinExistence type="predicted"/>
<dbReference type="Proteomes" id="UP000011529">
    <property type="component" value="Unassembled WGS sequence"/>
</dbReference>
<evidence type="ECO:0000313" key="2">
    <source>
        <dbReference type="Proteomes" id="UP000011529"/>
    </source>
</evidence>
<organism evidence="1 2">
    <name type="scientific">Rhodopirellula europaea 6C</name>
    <dbReference type="NCBI Taxonomy" id="1263867"/>
    <lineage>
        <taxon>Bacteria</taxon>
        <taxon>Pseudomonadati</taxon>
        <taxon>Planctomycetota</taxon>
        <taxon>Planctomycetia</taxon>
        <taxon>Pirellulales</taxon>
        <taxon>Pirellulaceae</taxon>
        <taxon>Rhodopirellula</taxon>
    </lineage>
</organism>
<reference evidence="1" key="1">
    <citation type="submission" date="2012-11" db="EMBL/GenBank/DDBJ databases">
        <title>Permanent draft genomes of Rhodopirellula europaea strain SH398 and 6C.</title>
        <authorList>
            <person name="Richter M."/>
            <person name="Richter-Heitmann T."/>
            <person name="Frank C."/>
            <person name="Harder J."/>
            <person name="Glockner F.O."/>
        </authorList>
    </citation>
    <scope>NUCLEOTIDE SEQUENCE</scope>
    <source>
        <strain evidence="1">6C</strain>
    </source>
</reference>
<name>M2AG48_9BACT</name>
<protein>
    <submittedName>
        <fullName evidence="1">Uncharacterized protein</fullName>
    </submittedName>
</protein>
<keyword evidence="2" id="KW-1185">Reference proteome</keyword>
<dbReference type="PATRIC" id="fig|1263867.3.peg.3401"/>
<accession>M2AG48</accession>
<comment type="caution">
    <text evidence="1">The sequence shown here is derived from an EMBL/GenBank/DDBJ whole genome shotgun (WGS) entry which is preliminary data.</text>
</comment>
<gene>
    <name evidence="1" type="ORF">RE6C_03183</name>
</gene>
<sequence>MGSRNPRRFKMAANHRLQRRPRVDVFEVVSRSRGPAEPYRSSI</sequence>